<comment type="caution">
    <text evidence="1">The sequence shown here is derived from an EMBL/GenBank/DDBJ whole genome shotgun (WGS) entry which is preliminary data.</text>
</comment>
<accession>A0AAV7WA36</accession>
<protein>
    <submittedName>
        <fullName evidence="1">Uncharacterized protein</fullName>
    </submittedName>
</protein>
<dbReference type="AlphaFoldDB" id="A0AAV7WA36"/>
<evidence type="ECO:0000313" key="1">
    <source>
        <dbReference type="EMBL" id="KAJ1209577.1"/>
    </source>
</evidence>
<evidence type="ECO:0000313" key="2">
    <source>
        <dbReference type="Proteomes" id="UP001066276"/>
    </source>
</evidence>
<dbReference type="EMBL" id="JANPWB010000002">
    <property type="protein sequence ID" value="KAJ1209577.1"/>
    <property type="molecule type" value="Genomic_DNA"/>
</dbReference>
<sequence>MGLPEGFDALFQFTHTPPDYLDIRCYLLFKCGYVIPKGKNGHVTGASSSLELSEAVATEADAGFDLSPVWSLVFAEDLVSKSLIEEFFLIWWAVYMTTQQRC</sequence>
<organism evidence="1 2">
    <name type="scientific">Pleurodeles waltl</name>
    <name type="common">Iberian ribbed newt</name>
    <dbReference type="NCBI Taxonomy" id="8319"/>
    <lineage>
        <taxon>Eukaryota</taxon>
        <taxon>Metazoa</taxon>
        <taxon>Chordata</taxon>
        <taxon>Craniata</taxon>
        <taxon>Vertebrata</taxon>
        <taxon>Euteleostomi</taxon>
        <taxon>Amphibia</taxon>
        <taxon>Batrachia</taxon>
        <taxon>Caudata</taxon>
        <taxon>Salamandroidea</taxon>
        <taxon>Salamandridae</taxon>
        <taxon>Pleurodelinae</taxon>
        <taxon>Pleurodeles</taxon>
    </lineage>
</organism>
<gene>
    <name evidence="1" type="ORF">NDU88_004951</name>
</gene>
<keyword evidence="2" id="KW-1185">Reference proteome</keyword>
<proteinExistence type="predicted"/>
<name>A0AAV7WA36_PLEWA</name>
<reference evidence="1" key="1">
    <citation type="journal article" date="2022" name="bioRxiv">
        <title>Sequencing and chromosome-scale assembly of the giantPleurodeles waltlgenome.</title>
        <authorList>
            <person name="Brown T."/>
            <person name="Elewa A."/>
            <person name="Iarovenko S."/>
            <person name="Subramanian E."/>
            <person name="Araus A.J."/>
            <person name="Petzold A."/>
            <person name="Susuki M."/>
            <person name="Suzuki K.-i.T."/>
            <person name="Hayashi T."/>
            <person name="Toyoda A."/>
            <person name="Oliveira C."/>
            <person name="Osipova E."/>
            <person name="Leigh N.D."/>
            <person name="Simon A."/>
            <person name="Yun M.H."/>
        </authorList>
    </citation>
    <scope>NUCLEOTIDE SEQUENCE</scope>
    <source>
        <strain evidence="1">20211129_DDA</strain>
        <tissue evidence="1">Liver</tissue>
    </source>
</reference>
<dbReference type="Proteomes" id="UP001066276">
    <property type="component" value="Chromosome 1_2"/>
</dbReference>